<name>A0A372FXV7_9ACTN</name>
<dbReference type="AlphaFoldDB" id="A0A372FXV7"/>
<evidence type="ECO:0000313" key="3">
    <source>
        <dbReference type="EMBL" id="RFS45573.1"/>
    </source>
</evidence>
<protein>
    <submittedName>
        <fullName evidence="3">Uncharacterized protein</fullName>
    </submittedName>
</protein>
<feature type="signal peptide" evidence="2">
    <location>
        <begin position="1"/>
        <end position="28"/>
    </location>
</feature>
<keyword evidence="4" id="KW-1185">Reference proteome</keyword>
<accession>A0A372FXV7</accession>
<feature type="compositionally biased region" description="Low complexity" evidence="1">
    <location>
        <begin position="308"/>
        <end position="318"/>
    </location>
</feature>
<feature type="region of interest" description="Disordered" evidence="1">
    <location>
        <begin position="284"/>
        <end position="320"/>
    </location>
</feature>
<gene>
    <name evidence="3" type="ORF">D0Q02_15850</name>
</gene>
<organism evidence="3 4">
    <name type="scientific">Micromonospora craniellae</name>
    <dbReference type="NCBI Taxonomy" id="2294034"/>
    <lineage>
        <taxon>Bacteria</taxon>
        <taxon>Bacillati</taxon>
        <taxon>Actinomycetota</taxon>
        <taxon>Actinomycetes</taxon>
        <taxon>Micromonosporales</taxon>
        <taxon>Micromonosporaceae</taxon>
        <taxon>Micromonospora</taxon>
    </lineage>
</organism>
<keyword evidence="2" id="KW-0732">Signal</keyword>
<dbReference type="Proteomes" id="UP000262621">
    <property type="component" value="Unassembled WGS sequence"/>
</dbReference>
<evidence type="ECO:0000313" key="4">
    <source>
        <dbReference type="Proteomes" id="UP000262621"/>
    </source>
</evidence>
<feature type="compositionally biased region" description="Low complexity" evidence="1">
    <location>
        <begin position="196"/>
        <end position="213"/>
    </location>
</feature>
<feature type="compositionally biased region" description="Basic and acidic residues" evidence="1">
    <location>
        <begin position="293"/>
        <end position="307"/>
    </location>
</feature>
<evidence type="ECO:0000256" key="1">
    <source>
        <dbReference type="SAM" id="MobiDB-lite"/>
    </source>
</evidence>
<sequence>MVVACVHGWCLAVFVSAAVLVPAGPASAGPARPAVSGKPPVAVVPAPSVSPEADGPVKYYVVSGDPAEREFLFGIAAKTLGDGRRAGEIFELNKGRPQPDGGRLDDPLLLRPGWILLLPADATGAGVIAGVPSPDAGAMKPPATTSTTRVAPATADGGGAARFAMLVLVTATLGVALHLLSRGRRIEMPARPRPAPRAATVRPADTGSPARPRASARRVGNTEGPVRRRSSTVVTVVLPAPPVVGAVTSGRPAVPPTESPPATAPAAKAVPPVVVAVEPGVAVGTTEAVPEPSAEREETTRPPDHDAVPNPVAGPGPARSLYVRTIPEDPTTTLVKVTVRSGPDLLTVRLVGARPDAGAHFVGRGDVPRSGTAVVQLGDPGPDALWVDLAACPDLVRITGAMAGVRRQATLLAGQLSRAGAVVTTMGDVPAVTGPGTRGVRSLDGLLRDPGQAAVTAVFLNESEIADTPTLHQLVRRLRPRVVPVALGDGRRSRWSIDVT</sequence>
<feature type="chain" id="PRO_5016769916" evidence="2">
    <location>
        <begin position="29"/>
        <end position="500"/>
    </location>
</feature>
<reference evidence="3 4" key="1">
    <citation type="submission" date="2018-08" db="EMBL/GenBank/DDBJ databases">
        <title>Verrucosispora craniellae sp. nov., isolated from a marine sponge in the South China Sea.</title>
        <authorList>
            <person name="Li L."/>
            <person name="Lin H.W."/>
        </authorList>
    </citation>
    <scope>NUCLEOTIDE SEQUENCE [LARGE SCALE GENOMIC DNA]</scope>
    <source>
        <strain evidence="3 4">LHW63014</strain>
    </source>
</reference>
<comment type="caution">
    <text evidence="3">The sequence shown here is derived from an EMBL/GenBank/DDBJ whole genome shotgun (WGS) entry which is preliminary data.</text>
</comment>
<feature type="region of interest" description="Disordered" evidence="1">
    <location>
        <begin position="188"/>
        <end position="232"/>
    </location>
</feature>
<dbReference type="EMBL" id="QVFU01000015">
    <property type="protein sequence ID" value="RFS45573.1"/>
    <property type="molecule type" value="Genomic_DNA"/>
</dbReference>
<proteinExistence type="predicted"/>
<evidence type="ECO:0000256" key="2">
    <source>
        <dbReference type="SAM" id="SignalP"/>
    </source>
</evidence>